<dbReference type="PANTHER" id="PTHR42847:SF4">
    <property type="entry name" value="ALKANESULFONATE MONOOXYGENASE-RELATED"/>
    <property type="match status" value="1"/>
</dbReference>
<keyword evidence="7" id="KW-1185">Reference proteome</keyword>
<name>A0A558A4U2_9PSEU</name>
<keyword evidence="4" id="KW-0503">Monooxygenase</keyword>
<dbReference type="InterPro" id="IPR050172">
    <property type="entry name" value="SsuD_RutA_monooxygenase"/>
</dbReference>
<evidence type="ECO:0000256" key="4">
    <source>
        <dbReference type="ARBA" id="ARBA00023033"/>
    </source>
</evidence>
<dbReference type="InterPro" id="IPR036661">
    <property type="entry name" value="Luciferase-like_sf"/>
</dbReference>
<dbReference type="AlphaFoldDB" id="A0A558A4U2"/>
<dbReference type="GO" id="GO:0046306">
    <property type="term" value="P:alkanesulfonate catabolic process"/>
    <property type="evidence" value="ECO:0007669"/>
    <property type="project" value="TreeGrafter"/>
</dbReference>
<dbReference type="EMBL" id="VJZA01000049">
    <property type="protein sequence ID" value="TVT19282.1"/>
    <property type="molecule type" value="Genomic_DNA"/>
</dbReference>
<evidence type="ECO:0000256" key="3">
    <source>
        <dbReference type="ARBA" id="ARBA00023002"/>
    </source>
</evidence>
<accession>A0A558A4U2</accession>
<dbReference type="RefSeq" id="WP_144642320.1">
    <property type="nucleotide sequence ID" value="NZ_BNAX01000033.1"/>
</dbReference>
<evidence type="ECO:0000313" key="6">
    <source>
        <dbReference type="EMBL" id="TVT19282.1"/>
    </source>
</evidence>
<protein>
    <submittedName>
        <fullName evidence="6">LLM class flavin-dependent oxidoreductase</fullName>
    </submittedName>
</protein>
<gene>
    <name evidence="6" type="ORF">FNH06_24935</name>
</gene>
<sequence>MSDRIFRFGLVAASRGTVGEWAALARRAEELGFSTLLVPDGVRANPSFLGLAAAASVTERLRLGNFVLPVPLYTPQSIAWEAAALDRLSEGRFELGLGAGRPDAAGDAELMEVPYGSPGERVRQVGEAIETADRMFAQEAFRPAQTPRPPIMVAGGGDKLLTIAARQADIVAVAADGSERGLGEKLRLVREVAGDRFDELELSVNVFHIGDGEVSPWVRMFGIDPERTADNQNVSVLTGDTATAIDTLKRRRDELGVSYVTINVMALEQAIPVVAALAGT</sequence>
<comment type="caution">
    <text evidence="6">The sequence shown here is derived from an EMBL/GenBank/DDBJ whole genome shotgun (WGS) entry which is preliminary data.</text>
</comment>
<dbReference type="Pfam" id="PF00296">
    <property type="entry name" value="Bac_luciferase"/>
    <property type="match status" value="1"/>
</dbReference>
<dbReference type="Gene3D" id="3.20.20.30">
    <property type="entry name" value="Luciferase-like domain"/>
    <property type="match status" value="1"/>
</dbReference>
<dbReference type="PANTHER" id="PTHR42847">
    <property type="entry name" value="ALKANESULFONATE MONOOXYGENASE"/>
    <property type="match status" value="1"/>
</dbReference>
<dbReference type="OrthoDB" id="5241778at2"/>
<dbReference type="InterPro" id="IPR011251">
    <property type="entry name" value="Luciferase-like_dom"/>
</dbReference>
<feature type="domain" description="Luciferase-like" evidence="5">
    <location>
        <begin position="17"/>
        <end position="207"/>
    </location>
</feature>
<evidence type="ECO:0000256" key="1">
    <source>
        <dbReference type="ARBA" id="ARBA00022630"/>
    </source>
</evidence>
<keyword evidence="2" id="KW-0288">FMN</keyword>
<dbReference type="Proteomes" id="UP000318578">
    <property type="component" value="Unassembled WGS sequence"/>
</dbReference>
<evidence type="ECO:0000259" key="5">
    <source>
        <dbReference type="Pfam" id="PF00296"/>
    </source>
</evidence>
<reference evidence="6 7" key="1">
    <citation type="submission" date="2019-07" db="EMBL/GenBank/DDBJ databases">
        <title>New species of Amycolatopsis and Streptomyces.</title>
        <authorList>
            <person name="Duangmal K."/>
            <person name="Teo W.F.A."/>
            <person name="Lipun K."/>
        </authorList>
    </citation>
    <scope>NUCLEOTIDE SEQUENCE [LARGE SCALE GENOMIC DNA]</scope>
    <source>
        <strain evidence="6 7">JCM 30562</strain>
    </source>
</reference>
<proteinExistence type="predicted"/>
<evidence type="ECO:0000313" key="7">
    <source>
        <dbReference type="Proteomes" id="UP000318578"/>
    </source>
</evidence>
<keyword evidence="1" id="KW-0285">Flavoprotein</keyword>
<dbReference type="GO" id="GO:0008726">
    <property type="term" value="F:alkanesulfonate monooxygenase activity"/>
    <property type="evidence" value="ECO:0007669"/>
    <property type="project" value="TreeGrafter"/>
</dbReference>
<keyword evidence="3" id="KW-0560">Oxidoreductase</keyword>
<dbReference type="SUPFAM" id="SSF51679">
    <property type="entry name" value="Bacterial luciferase-like"/>
    <property type="match status" value="1"/>
</dbReference>
<evidence type="ECO:0000256" key="2">
    <source>
        <dbReference type="ARBA" id="ARBA00022643"/>
    </source>
</evidence>
<organism evidence="6 7">
    <name type="scientific">Amycolatopsis acidiphila</name>
    <dbReference type="NCBI Taxonomy" id="715473"/>
    <lineage>
        <taxon>Bacteria</taxon>
        <taxon>Bacillati</taxon>
        <taxon>Actinomycetota</taxon>
        <taxon>Actinomycetes</taxon>
        <taxon>Pseudonocardiales</taxon>
        <taxon>Pseudonocardiaceae</taxon>
        <taxon>Amycolatopsis</taxon>
    </lineage>
</organism>